<proteinExistence type="predicted"/>
<gene>
    <name evidence="2" type="ORF">NCTC10115_01438</name>
</gene>
<evidence type="ECO:0000256" key="1">
    <source>
        <dbReference type="SAM" id="Phobius"/>
    </source>
</evidence>
<dbReference type="AlphaFoldDB" id="A0A3B0PL20"/>
<sequence length="188" mass="21080">MYKRIFIAFIRDFNKEDLKPKLIALLEQNNVSINQFNDSFAEARRKLLRLDSLTKQTIGSPQIQFDSLVTQIKETNKTLRPFNLVYDSISNQANGDAEKEAGLASFSTDINNILANSRSIANPFLIMLAVFLGIISISLYGFYFMQLAFNKTKQISKLNKPLIITVLIIASIALVSTALIALKIIGVF</sequence>
<keyword evidence="1" id="KW-0812">Transmembrane</keyword>
<name>A0A3B0PL20_MYCGL</name>
<feature type="transmembrane region" description="Helical" evidence="1">
    <location>
        <begin position="124"/>
        <end position="143"/>
    </location>
</feature>
<reference evidence="3" key="1">
    <citation type="submission" date="2018-06" db="EMBL/GenBank/DDBJ databases">
        <authorList>
            <consortium name="Pathogen Informatics"/>
        </authorList>
    </citation>
    <scope>NUCLEOTIDE SEQUENCE [LARGE SCALE GENOMIC DNA]</scope>
    <source>
        <strain evidence="3">NCTC10115</strain>
    </source>
</reference>
<dbReference type="EMBL" id="LS991952">
    <property type="protein sequence ID" value="SYV95495.1"/>
    <property type="molecule type" value="Genomic_DNA"/>
</dbReference>
<evidence type="ECO:0000313" key="2">
    <source>
        <dbReference type="EMBL" id="SYV95495.1"/>
    </source>
</evidence>
<accession>A0A3B0PL20</accession>
<keyword evidence="1" id="KW-1133">Transmembrane helix</keyword>
<dbReference type="Proteomes" id="UP000260136">
    <property type="component" value="Chromosome"/>
</dbReference>
<feature type="transmembrane region" description="Helical" evidence="1">
    <location>
        <begin position="163"/>
        <end position="185"/>
    </location>
</feature>
<evidence type="ECO:0000313" key="3">
    <source>
        <dbReference type="Proteomes" id="UP000260136"/>
    </source>
</evidence>
<protein>
    <submittedName>
        <fullName evidence="2">Uncharacterized protein</fullName>
    </submittedName>
</protein>
<keyword evidence="1" id="KW-0472">Membrane</keyword>
<organism evidence="2 3">
    <name type="scientific">Mycoplasmoides gallisepticum</name>
    <name type="common">Mycoplasma gallisepticum</name>
    <dbReference type="NCBI Taxonomy" id="2096"/>
    <lineage>
        <taxon>Bacteria</taxon>
        <taxon>Bacillati</taxon>
        <taxon>Mycoplasmatota</taxon>
        <taxon>Mycoplasmoidales</taxon>
        <taxon>Mycoplasmoidaceae</taxon>
        <taxon>Mycoplasmoides</taxon>
    </lineage>
</organism>